<sequence>MFVFYYFDFFGDRAFVEPLCGLQTGGYHPWVAMIFDGFELATYMQATKRLHPLLALCLNLAILKSLIGAGAFGAGPHTSMERHISFLEMKKVLVEILRTYDIKLSDPN</sequence>
<keyword evidence="2" id="KW-1185">Reference proteome</keyword>
<evidence type="ECO:0000313" key="1">
    <source>
        <dbReference type="EMBL" id="KAJ5300027.1"/>
    </source>
</evidence>
<organism evidence="1 2">
    <name type="scientific">Penicillium atrosanguineum</name>
    <dbReference type="NCBI Taxonomy" id="1132637"/>
    <lineage>
        <taxon>Eukaryota</taxon>
        <taxon>Fungi</taxon>
        <taxon>Dikarya</taxon>
        <taxon>Ascomycota</taxon>
        <taxon>Pezizomycotina</taxon>
        <taxon>Eurotiomycetes</taxon>
        <taxon>Eurotiomycetidae</taxon>
        <taxon>Eurotiales</taxon>
        <taxon>Aspergillaceae</taxon>
        <taxon>Penicillium</taxon>
    </lineage>
</organism>
<dbReference type="Proteomes" id="UP001147746">
    <property type="component" value="Unassembled WGS sequence"/>
</dbReference>
<evidence type="ECO:0000313" key="2">
    <source>
        <dbReference type="Proteomes" id="UP001147746"/>
    </source>
</evidence>
<comment type="caution">
    <text evidence="1">The sequence shown here is derived from an EMBL/GenBank/DDBJ whole genome shotgun (WGS) entry which is preliminary data.</text>
</comment>
<name>A0A9W9PMY8_9EURO</name>
<proteinExistence type="predicted"/>
<accession>A0A9W9PMY8</accession>
<protein>
    <submittedName>
        <fullName evidence="1">Uncharacterized protein</fullName>
    </submittedName>
</protein>
<dbReference type="EMBL" id="JAPZBO010000010">
    <property type="protein sequence ID" value="KAJ5300027.1"/>
    <property type="molecule type" value="Genomic_DNA"/>
</dbReference>
<reference evidence="1" key="1">
    <citation type="submission" date="2022-12" db="EMBL/GenBank/DDBJ databases">
        <authorList>
            <person name="Petersen C."/>
        </authorList>
    </citation>
    <scope>NUCLEOTIDE SEQUENCE</scope>
    <source>
        <strain evidence="1">IBT 21472</strain>
    </source>
</reference>
<dbReference type="AlphaFoldDB" id="A0A9W9PMY8"/>
<reference evidence="1" key="2">
    <citation type="journal article" date="2023" name="IMA Fungus">
        <title>Comparative genomic study of the Penicillium genus elucidates a diverse pangenome and 15 lateral gene transfer events.</title>
        <authorList>
            <person name="Petersen C."/>
            <person name="Sorensen T."/>
            <person name="Nielsen M.R."/>
            <person name="Sondergaard T.E."/>
            <person name="Sorensen J.L."/>
            <person name="Fitzpatrick D.A."/>
            <person name="Frisvad J.C."/>
            <person name="Nielsen K.L."/>
        </authorList>
    </citation>
    <scope>NUCLEOTIDE SEQUENCE</scope>
    <source>
        <strain evidence="1">IBT 21472</strain>
    </source>
</reference>
<gene>
    <name evidence="1" type="ORF">N7476_011584</name>
</gene>